<gene>
    <name evidence="1" type="ORF">MES5069_450070</name>
</gene>
<accession>A0ABM9E7N2</accession>
<name>A0ABM9E7N2_9HYPH</name>
<dbReference type="EMBL" id="CAKXZT010000141">
    <property type="protein sequence ID" value="CAH2405125.1"/>
    <property type="molecule type" value="Genomic_DNA"/>
</dbReference>
<dbReference type="Proteomes" id="UP001153050">
    <property type="component" value="Unassembled WGS sequence"/>
</dbReference>
<reference evidence="1 2" key="1">
    <citation type="submission" date="2022-03" db="EMBL/GenBank/DDBJ databases">
        <authorList>
            <person name="Brunel B."/>
        </authorList>
    </citation>
    <scope>NUCLEOTIDE SEQUENCE [LARGE SCALE GENOMIC DNA]</scope>
    <source>
        <strain evidence="1">STM5069sample</strain>
    </source>
</reference>
<keyword evidence="2" id="KW-1185">Reference proteome</keyword>
<evidence type="ECO:0000313" key="1">
    <source>
        <dbReference type="EMBL" id="CAH2405125.1"/>
    </source>
</evidence>
<sequence>MSWQIGRRPNAAMREFSRICPMAFFADGLYSRAYACEKVPDIVWRMVVRDVLKGVGDTPCDVFTGNGACPFVHQLLPE</sequence>
<proteinExistence type="predicted"/>
<evidence type="ECO:0000313" key="2">
    <source>
        <dbReference type="Proteomes" id="UP001153050"/>
    </source>
</evidence>
<protein>
    <submittedName>
        <fullName evidence="1">Uncharacterized protein</fullName>
    </submittedName>
</protein>
<comment type="caution">
    <text evidence="1">The sequence shown here is derived from an EMBL/GenBank/DDBJ whole genome shotgun (WGS) entry which is preliminary data.</text>
</comment>
<organism evidence="1 2">
    <name type="scientific">Mesorhizobium escarrei</name>
    <dbReference type="NCBI Taxonomy" id="666018"/>
    <lineage>
        <taxon>Bacteria</taxon>
        <taxon>Pseudomonadati</taxon>
        <taxon>Pseudomonadota</taxon>
        <taxon>Alphaproteobacteria</taxon>
        <taxon>Hyphomicrobiales</taxon>
        <taxon>Phyllobacteriaceae</taxon>
        <taxon>Mesorhizobium</taxon>
    </lineage>
</organism>